<reference evidence="1" key="1">
    <citation type="submission" date="2015-12" db="EMBL/GenBank/DDBJ databases">
        <title>De novo transcriptome assembly of four potential Pierce s Disease insect vectors from Arizona vineyards.</title>
        <authorList>
            <person name="Tassone E.E."/>
        </authorList>
    </citation>
    <scope>NUCLEOTIDE SEQUENCE</scope>
</reference>
<evidence type="ECO:0000313" key="1">
    <source>
        <dbReference type="EMBL" id="JAS06821.1"/>
    </source>
</evidence>
<sequence>FDVNNLAIKNNSCCNVTNEILKDVGVAKFGKINFKNDSQIKESEDNSLILNRSYTKKYIKLKIEPTTETAISNHKMSTACINKRLSSSKEKEKNELIVNFNEYCERIETELLKSIREKEKRKKRAKIIPVSHQIQKWSAMENM</sequence>
<protein>
    <submittedName>
        <fullName evidence="1">Uncharacterized protein</fullName>
    </submittedName>
</protein>
<name>A0A1B6BZX9_9HEMI</name>
<organism evidence="1">
    <name type="scientific">Clastoptera arizonana</name>
    <name type="common">Arizona spittle bug</name>
    <dbReference type="NCBI Taxonomy" id="38151"/>
    <lineage>
        <taxon>Eukaryota</taxon>
        <taxon>Metazoa</taxon>
        <taxon>Ecdysozoa</taxon>
        <taxon>Arthropoda</taxon>
        <taxon>Hexapoda</taxon>
        <taxon>Insecta</taxon>
        <taxon>Pterygota</taxon>
        <taxon>Neoptera</taxon>
        <taxon>Paraneoptera</taxon>
        <taxon>Hemiptera</taxon>
        <taxon>Auchenorrhyncha</taxon>
        <taxon>Cercopoidea</taxon>
        <taxon>Clastopteridae</taxon>
        <taxon>Clastoptera</taxon>
    </lineage>
</organism>
<proteinExistence type="predicted"/>
<dbReference type="AlphaFoldDB" id="A0A1B6BZX9"/>
<dbReference type="EMBL" id="GEDC01030477">
    <property type="protein sequence ID" value="JAS06821.1"/>
    <property type="molecule type" value="Transcribed_RNA"/>
</dbReference>
<gene>
    <name evidence="1" type="ORF">g.10495</name>
</gene>
<accession>A0A1B6BZX9</accession>
<feature type="non-terminal residue" evidence="1">
    <location>
        <position position="1"/>
    </location>
</feature>